<dbReference type="GO" id="GO:0000978">
    <property type="term" value="F:RNA polymerase II cis-regulatory region sequence-specific DNA binding"/>
    <property type="evidence" value="ECO:0007669"/>
    <property type="project" value="TreeGrafter"/>
</dbReference>
<evidence type="ECO:0000313" key="9">
    <source>
        <dbReference type="EMBL" id="KAK5640356.1"/>
    </source>
</evidence>
<keyword evidence="2" id="KW-0805">Transcription regulation</keyword>
<feature type="domain" description="Myb-like" evidence="7">
    <location>
        <begin position="400"/>
        <end position="450"/>
    </location>
</feature>
<dbReference type="SUPFAM" id="SSF46689">
    <property type="entry name" value="Homeodomain-like"/>
    <property type="match status" value="3"/>
</dbReference>
<evidence type="ECO:0000256" key="3">
    <source>
        <dbReference type="ARBA" id="ARBA00023125"/>
    </source>
</evidence>
<dbReference type="Pfam" id="PF00249">
    <property type="entry name" value="Myb_DNA-binding"/>
    <property type="match status" value="4"/>
</dbReference>
<feature type="region of interest" description="Disordered" evidence="6">
    <location>
        <begin position="731"/>
        <end position="810"/>
    </location>
</feature>
<evidence type="ECO:0000256" key="4">
    <source>
        <dbReference type="ARBA" id="ARBA00023163"/>
    </source>
</evidence>
<dbReference type="PROSITE" id="PS51294">
    <property type="entry name" value="HTH_MYB"/>
    <property type="match status" value="2"/>
</dbReference>
<gene>
    <name evidence="9" type="ORF">RI129_011167</name>
</gene>
<keyword evidence="3" id="KW-0238">DNA-binding</keyword>
<dbReference type="InterPro" id="IPR009057">
    <property type="entry name" value="Homeodomain-like_sf"/>
</dbReference>
<keyword evidence="5" id="KW-0539">Nucleus</keyword>
<dbReference type="GO" id="GO:0001006">
    <property type="term" value="F:RNA polymerase III type 3 promoter sequence-specific DNA binding"/>
    <property type="evidence" value="ECO:0007669"/>
    <property type="project" value="TreeGrafter"/>
</dbReference>
<evidence type="ECO:0000256" key="5">
    <source>
        <dbReference type="ARBA" id="ARBA00023242"/>
    </source>
</evidence>
<name>A0AAN7ZH89_9COLE</name>
<dbReference type="EMBL" id="JAVRBK010000008">
    <property type="protein sequence ID" value="KAK5640356.1"/>
    <property type="molecule type" value="Genomic_DNA"/>
</dbReference>
<dbReference type="Proteomes" id="UP001329430">
    <property type="component" value="Chromosome 8"/>
</dbReference>
<dbReference type="GO" id="GO:0005634">
    <property type="term" value="C:nucleus"/>
    <property type="evidence" value="ECO:0007669"/>
    <property type="project" value="UniProtKB-SubCell"/>
</dbReference>
<feature type="compositionally biased region" description="Basic and acidic residues" evidence="6">
    <location>
        <begin position="731"/>
        <end position="742"/>
    </location>
</feature>
<dbReference type="Gene3D" id="1.10.10.60">
    <property type="entry name" value="Homeodomain-like"/>
    <property type="match status" value="4"/>
</dbReference>
<evidence type="ECO:0000256" key="6">
    <source>
        <dbReference type="SAM" id="MobiDB-lite"/>
    </source>
</evidence>
<proteinExistence type="predicted"/>
<organism evidence="9 10">
    <name type="scientific">Pyrocoelia pectoralis</name>
    <dbReference type="NCBI Taxonomy" id="417401"/>
    <lineage>
        <taxon>Eukaryota</taxon>
        <taxon>Metazoa</taxon>
        <taxon>Ecdysozoa</taxon>
        <taxon>Arthropoda</taxon>
        <taxon>Hexapoda</taxon>
        <taxon>Insecta</taxon>
        <taxon>Pterygota</taxon>
        <taxon>Neoptera</taxon>
        <taxon>Endopterygota</taxon>
        <taxon>Coleoptera</taxon>
        <taxon>Polyphaga</taxon>
        <taxon>Elateriformia</taxon>
        <taxon>Elateroidea</taxon>
        <taxon>Lampyridae</taxon>
        <taxon>Lampyrinae</taxon>
        <taxon>Pyrocoelia</taxon>
    </lineage>
</organism>
<sequence>MDIDCLEEELFELSELYPGDDGDSEDDFEKDLEEVNENSADVEGFIEKDYDVGVEGIEPKVQFNDHLLVQLKEQYGDTIFYNNEEENEVILSCRDKDLQTLLIKNRIRAKQLQLLHSNLSKILKGCVENVLSNETVKKPLQSKRRTYIWKLGIPYFKDKKFYSCPNNSDVKKMEENCEFALINLKRGRHWQSHHQALLQNTIEKLYYVDYLQNLNYNINICKVRCKNDNENVTLQNELHDLENELQEIESKEVQFKTPPLLCDKIDWHAVADAFKGSRTLNECKALWNIYLHPHINKTLWTAEENLKIKQLAKRYNCQKWDVIANKLGTNRSGYLVFLNYVTNLWSKFKTDRFTLQEDEKILNLVDKYRIGSYIPWRTISIDFKDRSKAQIYHRYKYYLVEGKTKGPFSEAEDIFVLHLVSKYGSDYRKCAEFLPNRTCIQIRNRYHNALSNDIKINRGNFTTDEDRALMDHVKIYGPNNWPVAGKAMGRNSTHVRQRYAYLRRWLSDPGHKLENIPRRQHELLYRHNLQRNFRIRKVAEQLQNRKEVDLNLIKELLVKLSLTKFPQGRPVDKKPKWSYYDHKIIDFLKGTRKVQRERKRYKGSDIVESVERIIKLLHVLSAQPSILENADLNLVSDQDSDILANMTQQNISSSSPPLKFMVPPTLNTVLGLRGLIVKYQLHKESPTKKPDSVPIKPLCEAEHLLFLKRFYALFKWPCIVSQFFPNQLEADDPKISLDDSKPKKNVGRPRKVVEDSEHSDVSSVLSQDTKRPPKKKRKVNTQVLEYKRIQRNRKVQDSTNDDTQDGDAASGVEEVCDKVDDDFSVGISNLPINNDVLLVDINTIKKLGSNNKNIIILDKNDVIRKVQVEMNTTEIVLSDS</sequence>
<feature type="domain" description="Myb-like" evidence="7">
    <location>
        <begin position="292"/>
        <end position="344"/>
    </location>
</feature>
<evidence type="ECO:0000256" key="2">
    <source>
        <dbReference type="ARBA" id="ARBA00023015"/>
    </source>
</evidence>
<dbReference type="InterPro" id="IPR001005">
    <property type="entry name" value="SANT/Myb"/>
</dbReference>
<feature type="compositionally biased region" description="Basic and acidic residues" evidence="6">
    <location>
        <begin position="751"/>
        <end position="760"/>
    </location>
</feature>
<dbReference type="InterPro" id="IPR051575">
    <property type="entry name" value="Myb-like_DNA-bd"/>
</dbReference>
<reference evidence="9 10" key="1">
    <citation type="journal article" date="2024" name="Insects">
        <title>An Improved Chromosome-Level Genome Assembly of the Firefly Pyrocoelia pectoralis.</title>
        <authorList>
            <person name="Fu X."/>
            <person name="Meyer-Rochow V.B."/>
            <person name="Ballantyne L."/>
            <person name="Zhu X."/>
        </authorList>
    </citation>
    <scope>NUCLEOTIDE SEQUENCE [LARGE SCALE GENOMIC DNA]</scope>
    <source>
        <strain evidence="9">XCY_ONT2</strain>
    </source>
</reference>
<evidence type="ECO:0000313" key="10">
    <source>
        <dbReference type="Proteomes" id="UP001329430"/>
    </source>
</evidence>
<comment type="caution">
    <text evidence="9">The sequence shown here is derived from an EMBL/GenBank/DDBJ whole genome shotgun (WGS) entry which is preliminary data.</text>
</comment>
<dbReference type="AlphaFoldDB" id="A0AAN7ZH89"/>
<feature type="domain" description="HTH myb-type" evidence="8">
    <location>
        <begin position="403"/>
        <end position="454"/>
    </location>
</feature>
<feature type="domain" description="Myb-like" evidence="7">
    <location>
        <begin position="345"/>
        <end position="399"/>
    </location>
</feature>
<dbReference type="GO" id="GO:0042796">
    <property type="term" value="P:snRNA transcription by RNA polymerase III"/>
    <property type="evidence" value="ECO:0007669"/>
    <property type="project" value="TreeGrafter"/>
</dbReference>
<keyword evidence="10" id="KW-1185">Reference proteome</keyword>
<dbReference type="GO" id="GO:0019185">
    <property type="term" value="C:snRNA-activating protein complex"/>
    <property type="evidence" value="ECO:0007669"/>
    <property type="project" value="TreeGrafter"/>
</dbReference>
<evidence type="ECO:0008006" key="11">
    <source>
        <dbReference type="Google" id="ProtNLM"/>
    </source>
</evidence>
<evidence type="ECO:0000259" key="8">
    <source>
        <dbReference type="PROSITE" id="PS51294"/>
    </source>
</evidence>
<keyword evidence="4" id="KW-0804">Transcription</keyword>
<dbReference type="GO" id="GO:0042795">
    <property type="term" value="P:snRNA transcription by RNA polymerase II"/>
    <property type="evidence" value="ECO:0007669"/>
    <property type="project" value="TreeGrafter"/>
</dbReference>
<dbReference type="PANTHER" id="PTHR46621:SF1">
    <property type="entry name" value="SNRNA-ACTIVATING PROTEIN COMPLEX SUBUNIT 4"/>
    <property type="match status" value="1"/>
</dbReference>
<evidence type="ECO:0000256" key="1">
    <source>
        <dbReference type="ARBA" id="ARBA00004123"/>
    </source>
</evidence>
<accession>A0AAN7ZH89</accession>
<evidence type="ECO:0000259" key="7">
    <source>
        <dbReference type="PROSITE" id="PS50090"/>
    </source>
</evidence>
<dbReference type="PANTHER" id="PTHR46621">
    <property type="entry name" value="SNRNA-ACTIVATING PROTEIN COMPLEX SUBUNIT 4"/>
    <property type="match status" value="1"/>
</dbReference>
<dbReference type="PROSITE" id="PS50090">
    <property type="entry name" value="MYB_LIKE"/>
    <property type="match status" value="4"/>
</dbReference>
<comment type="subcellular location">
    <subcellularLocation>
        <location evidence="1">Nucleus</location>
    </subcellularLocation>
</comment>
<feature type="domain" description="Myb-like" evidence="7">
    <location>
        <begin position="453"/>
        <end position="503"/>
    </location>
</feature>
<dbReference type="CDD" id="cd00167">
    <property type="entry name" value="SANT"/>
    <property type="match status" value="2"/>
</dbReference>
<protein>
    <recommendedName>
        <fullName evidence="11">snRNA-activating protein complex subunit 4</fullName>
    </recommendedName>
</protein>
<dbReference type="InterPro" id="IPR017930">
    <property type="entry name" value="Myb_dom"/>
</dbReference>
<dbReference type="SMART" id="SM00717">
    <property type="entry name" value="SANT"/>
    <property type="match status" value="4"/>
</dbReference>
<feature type="domain" description="HTH myb-type" evidence="8">
    <location>
        <begin position="455"/>
        <end position="507"/>
    </location>
</feature>